<dbReference type="EMBL" id="KZ819193">
    <property type="protein sequence ID" value="PWZ00149.1"/>
    <property type="molecule type" value="Genomic_DNA"/>
</dbReference>
<dbReference type="Proteomes" id="UP000246740">
    <property type="component" value="Unassembled WGS sequence"/>
</dbReference>
<keyword evidence="3" id="KW-1185">Reference proteome</keyword>
<dbReference type="OrthoDB" id="2162449at2759"/>
<dbReference type="InParanoid" id="A0A317XS20"/>
<evidence type="ECO:0000256" key="1">
    <source>
        <dbReference type="SAM" id="MobiDB-lite"/>
    </source>
</evidence>
<dbReference type="STRING" id="1882483.A0A317XS20"/>
<feature type="compositionally biased region" description="Low complexity" evidence="1">
    <location>
        <begin position="304"/>
        <end position="313"/>
    </location>
</feature>
<feature type="region of interest" description="Disordered" evidence="1">
    <location>
        <begin position="260"/>
        <end position="339"/>
    </location>
</feature>
<organism evidence="2 3">
    <name type="scientific">Testicularia cyperi</name>
    <dbReference type="NCBI Taxonomy" id="1882483"/>
    <lineage>
        <taxon>Eukaryota</taxon>
        <taxon>Fungi</taxon>
        <taxon>Dikarya</taxon>
        <taxon>Basidiomycota</taxon>
        <taxon>Ustilaginomycotina</taxon>
        <taxon>Ustilaginomycetes</taxon>
        <taxon>Ustilaginales</taxon>
        <taxon>Anthracoideaceae</taxon>
        <taxon>Testicularia</taxon>
    </lineage>
</organism>
<sequence>MSNFVVVILLNRAAKVHRLAILSHITASARFQIDAERSFRIILPQDDVFLRRLIQHEIESDGEAEALVRWAPTFTLGNNFAVLLSTHGEAATEWQRTWSSLPRSFERDDFFVVLDPAVVRAHTGVLFEVDSILDSDYLHNVAGRVADRVAGEVDALVLTPSDAQMQATDSEPDFQLGSGSGFSQTSARSESTTATSVTADAVPYAASKTCFRARPAPASTAKPTIQPRLSKAAALRMGVEYAPASPRPASVTPVNGNVGISGVPRSDPKLPASLRAPTIAPRLNKAAVARTKPSTVLPSPSPQPASRSQADPSRSTSSAGRLRKEVDFSNTPGHKRTGSIAVASTAAPLIPPRQNRASMSRLQSHSATVGGLGGAAVASSMSPLSVTSAIPSRPRRASSAAAFSSASSITSMSDSARQRVPVNFDNVPGHKRQSLSLKISSLAAPTVVPRQNRASLARTTGFAYIDGCEATRRFPSKPRPTSTLGFPSSSAAHGKENVDLKLGSSPLIVKRNPPPLASLAPPSIAPRLNRATEVRLAHASNVPHPPSSFRS</sequence>
<dbReference type="AlphaFoldDB" id="A0A317XS20"/>
<protein>
    <submittedName>
        <fullName evidence="2">Uncharacterized protein</fullName>
    </submittedName>
</protein>
<name>A0A317XS20_9BASI</name>
<feature type="compositionally biased region" description="Low complexity" evidence="1">
    <location>
        <begin position="183"/>
        <end position="196"/>
    </location>
</feature>
<feature type="region of interest" description="Disordered" evidence="1">
    <location>
        <begin position="473"/>
        <end position="497"/>
    </location>
</feature>
<gene>
    <name evidence="2" type="ORF">BCV70DRAFT_105641</name>
</gene>
<reference evidence="2 3" key="1">
    <citation type="journal article" date="2018" name="Mol. Biol. Evol.">
        <title>Broad Genomic Sampling Reveals a Smut Pathogenic Ancestry of the Fungal Clade Ustilaginomycotina.</title>
        <authorList>
            <person name="Kijpornyongpan T."/>
            <person name="Mondo S.J."/>
            <person name="Barry K."/>
            <person name="Sandor L."/>
            <person name="Lee J."/>
            <person name="Lipzen A."/>
            <person name="Pangilinan J."/>
            <person name="LaButti K."/>
            <person name="Hainaut M."/>
            <person name="Henrissat B."/>
            <person name="Grigoriev I.V."/>
            <person name="Spatafora J.W."/>
            <person name="Aime M.C."/>
        </authorList>
    </citation>
    <scope>NUCLEOTIDE SEQUENCE [LARGE SCALE GENOMIC DNA]</scope>
    <source>
        <strain evidence="2 3">MCA 3645</strain>
    </source>
</reference>
<accession>A0A317XS20</accession>
<feature type="compositionally biased region" description="Polar residues" evidence="1">
    <location>
        <begin position="479"/>
        <end position="491"/>
    </location>
</feature>
<proteinExistence type="predicted"/>
<evidence type="ECO:0000313" key="3">
    <source>
        <dbReference type="Proteomes" id="UP000246740"/>
    </source>
</evidence>
<feature type="region of interest" description="Disordered" evidence="1">
    <location>
        <begin position="161"/>
        <end position="196"/>
    </location>
</feature>
<evidence type="ECO:0000313" key="2">
    <source>
        <dbReference type="EMBL" id="PWZ00149.1"/>
    </source>
</evidence>